<evidence type="ECO:0000313" key="1">
    <source>
        <dbReference type="EMBL" id="KAK4642088.1"/>
    </source>
</evidence>
<keyword evidence="2" id="KW-1185">Reference proteome</keyword>
<evidence type="ECO:0000313" key="2">
    <source>
        <dbReference type="Proteomes" id="UP001322138"/>
    </source>
</evidence>
<comment type="caution">
    <text evidence="1">The sequence shown here is derived from an EMBL/GenBank/DDBJ whole genome shotgun (WGS) entry which is preliminary data.</text>
</comment>
<dbReference type="Proteomes" id="UP001322138">
    <property type="component" value="Unassembled WGS sequence"/>
</dbReference>
<dbReference type="PANTHER" id="PTHR10039">
    <property type="entry name" value="AMELOGENIN"/>
    <property type="match status" value="1"/>
</dbReference>
<sequence length="434" mass="49418">MGGRERSAGNDAFQIDGATALRALNQIFQDAPQSTNCFCVFIDGLDEFQDPDGWISPTWSTCSTNGHLQGSPVSNYLSEQTAFCNKFAPELTIRPHDLTRYDMERFVEERLQKVPDVEFKQKLIRTIPQKAEGVFIWAKLVVGEIREDLNMGDAVDLDLSILDRFPAGLRPLLDRTVAIIPERHRRNAYLVFAIRPVMVRLIIPCSVVALFFRHDYCKNRQFASTLTPLKWQLEIVVDADTVIDSDDERVDKAETQLRTWCRGLVEVLIVHPGASARSTWGLGTGISYPSRMLLHQTYISHRTVSEYFQEAVVQDVLLKGGVTRDTTHDAISQMLLAEFCHCGPLSRICHRGWMKQLLLLRQKHSLDSPPFVFLERLQNVMTRKQVVMRFILAEQRGKQHLELNLNKDHDSSQTRGEIIDIGTIAMSEVPGMPW</sequence>
<proteinExistence type="predicted"/>
<dbReference type="RefSeq" id="XP_062731064.1">
    <property type="nucleotide sequence ID" value="XM_062880359.1"/>
</dbReference>
<dbReference type="EMBL" id="JAFFGZ010000007">
    <property type="protein sequence ID" value="KAK4642088.1"/>
    <property type="molecule type" value="Genomic_DNA"/>
</dbReference>
<dbReference type="PANTHER" id="PTHR10039:SF5">
    <property type="entry name" value="NACHT DOMAIN-CONTAINING PROTEIN"/>
    <property type="match status" value="1"/>
</dbReference>
<organism evidence="1 2">
    <name type="scientific">Podospora bellae-mahoneyi</name>
    <dbReference type="NCBI Taxonomy" id="2093777"/>
    <lineage>
        <taxon>Eukaryota</taxon>
        <taxon>Fungi</taxon>
        <taxon>Dikarya</taxon>
        <taxon>Ascomycota</taxon>
        <taxon>Pezizomycotina</taxon>
        <taxon>Sordariomycetes</taxon>
        <taxon>Sordariomycetidae</taxon>
        <taxon>Sordariales</taxon>
        <taxon>Podosporaceae</taxon>
        <taxon>Podospora</taxon>
    </lineage>
</organism>
<name>A0ABR0FF80_9PEZI</name>
<reference evidence="1 2" key="1">
    <citation type="journal article" date="2023" name="bioRxiv">
        <title>High-quality genome assemblies of four members of thePodospora anserinaspecies complex.</title>
        <authorList>
            <person name="Ament-Velasquez S.L."/>
            <person name="Vogan A.A."/>
            <person name="Wallerman O."/>
            <person name="Hartmann F."/>
            <person name="Gautier V."/>
            <person name="Silar P."/>
            <person name="Giraud T."/>
            <person name="Johannesson H."/>
        </authorList>
    </citation>
    <scope>NUCLEOTIDE SEQUENCE [LARGE SCALE GENOMIC DNA]</scope>
    <source>
        <strain evidence="1 2">CBS 112042</strain>
    </source>
</reference>
<evidence type="ECO:0008006" key="3">
    <source>
        <dbReference type="Google" id="ProtNLM"/>
    </source>
</evidence>
<accession>A0ABR0FF80</accession>
<gene>
    <name evidence="1" type="ORF">QC761_511908</name>
</gene>
<protein>
    <recommendedName>
        <fullName evidence="3">NACHT domain-containing protein</fullName>
    </recommendedName>
</protein>
<dbReference type="GeneID" id="87899841"/>